<evidence type="ECO:0000259" key="4">
    <source>
        <dbReference type="PROSITE" id="PS50894"/>
    </source>
</evidence>
<evidence type="ECO:0000256" key="1">
    <source>
        <dbReference type="ARBA" id="ARBA00023012"/>
    </source>
</evidence>
<sequence length="146" mass="16154">MSFQEQELIDWDEFNAVREQLGANFAKIILYFREDGIKSVEAIEQAMQAKISVALVVPAHTLKGESLQFGATPLSALAEKIEMTARHLVEIQQTPEQLIPEAAQLRPMFEATLDALERATNPLVQRRSEGGGFGAKGATNQKFGRL</sequence>
<dbReference type="PROSITE" id="PS50894">
    <property type="entry name" value="HPT"/>
    <property type="match status" value="1"/>
</dbReference>
<reference evidence="5 6" key="1">
    <citation type="submission" date="2020-08" db="EMBL/GenBank/DDBJ databases">
        <title>Draft genome sequence of Parasphingopyxis sp. GrpM-11.</title>
        <authorList>
            <person name="Oh J."/>
            <person name="Roh D.-H."/>
        </authorList>
    </citation>
    <scope>NUCLEOTIDE SEQUENCE [LARGE SCALE GENOMIC DNA]</scope>
    <source>
        <strain evidence="5 6">GrpM-11</strain>
    </source>
</reference>
<dbReference type="InterPro" id="IPR036641">
    <property type="entry name" value="HPT_dom_sf"/>
</dbReference>
<evidence type="ECO:0000313" key="6">
    <source>
        <dbReference type="Proteomes" id="UP000564378"/>
    </source>
</evidence>
<name>A0A842HV33_9SPHN</name>
<gene>
    <name evidence="5" type="ORF">H6P80_04805</name>
</gene>
<dbReference type="SUPFAM" id="SSF47226">
    <property type="entry name" value="Histidine-containing phosphotransfer domain, HPT domain"/>
    <property type="match status" value="1"/>
</dbReference>
<evidence type="ECO:0000256" key="2">
    <source>
        <dbReference type="PROSITE-ProRule" id="PRU00110"/>
    </source>
</evidence>
<dbReference type="GO" id="GO:0004672">
    <property type="term" value="F:protein kinase activity"/>
    <property type="evidence" value="ECO:0007669"/>
    <property type="project" value="UniProtKB-ARBA"/>
</dbReference>
<feature type="region of interest" description="Disordered" evidence="3">
    <location>
        <begin position="126"/>
        <end position="146"/>
    </location>
</feature>
<dbReference type="Gene3D" id="1.20.120.160">
    <property type="entry name" value="HPT domain"/>
    <property type="match status" value="1"/>
</dbReference>
<keyword evidence="1" id="KW-0902">Two-component regulatory system</keyword>
<protein>
    <submittedName>
        <fullName evidence="5">Hpt domain-containing protein</fullName>
    </submittedName>
</protein>
<dbReference type="RefSeq" id="WP_185800184.1">
    <property type="nucleotide sequence ID" value="NZ_JACJVJ010000001.1"/>
</dbReference>
<proteinExistence type="predicted"/>
<accession>A0A842HV33</accession>
<evidence type="ECO:0000256" key="3">
    <source>
        <dbReference type="SAM" id="MobiDB-lite"/>
    </source>
</evidence>
<dbReference type="Proteomes" id="UP000564378">
    <property type="component" value="Unassembled WGS sequence"/>
</dbReference>
<keyword evidence="6" id="KW-1185">Reference proteome</keyword>
<dbReference type="Pfam" id="PF01627">
    <property type="entry name" value="Hpt"/>
    <property type="match status" value="1"/>
</dbReference>
<dbReference type="GO" id="GO:0000160">
    <property type="term" value="P:phosphorelay signal transduction system"/>
    <property type="evidence" value="ECO:0007669"/>
    <property type="project" value="UniProtKB-KW"/>
</dbReference>
<keyword evidence="2" id="KW-0597">Phosphoprotein</keyword>
<dbReference type="InterPro" id="IPR008207">
    <property type="entry name" value="Sig_transdc_His_kin_Hpt_dom"/>
</dbReference>
<feature type="modified residue" description="Phosphohistidine" evidence="2">
    <location>
        <position position="60"/>
    </location>
</feature>
<dbReference type="EMBL" id="JACJVJ010000001">
    <property type="protein sequence ID" value="MBC2776936.1"/>
    <property type="molecule type" value="Genomic_DNA"/>
</dbReference>
<comment type="caution">
    <text evidence="5">The sequence shown here is derived from an EMBL/GenBank/DDBJ whole genome shotgun (WGS) entry which is preliminary data.</text>
</comment>
<evidence type="ECO:0000313" key="5">
    <source>
        <dbReference type="EMBL" id="MBC2776936.1"/>
    </source>
</evidence>
<organism evidence="5 6">
    <name type="scientific">Parasphingopyxis marina</name>
    <dbReference type="NCBI Taxonomy" id="2761622"/>
    <lineage>
        <taxon>Bacteria</taxon>
        <taxon>Pseudomonadati</taxon>
        <taxon>Pseudomonadota</taxon>
        <taxon>Alphaproteobacteria</taxon>
        <taxon>Sphingomonadales</taxon>
        <taxon>Sphingomonadaceae</taxon>
        <taxon>Parasphingopyxis</taxon>
    </lineage>
</organism>
<feature type="domain" description="HPt" evidence="4">
    <location>
        <begin position="21"/>
        <end position="116"/>
    </location>
</feature>
<dbReference type="AlphaFoldDB" id="A0A842HV33"/>